<comment type="caution">
    <text evidence="2">The sequence shown here is derived from an EMBL/GenBank/DDBJ whole genome shotgun (WGS) entry which is preliminary data.</text>
</comment>
<organism evidence="2 3">
    <name type="scientific">Enterococcus raffinosus</name>
    <dbReference type="NCBI Taxonomy" id="71452"/>
    <lineage>
        <taxon>Bacteria</taxon>
        <taxon>Bacillati</taxon>
        <taxon>Bacillota</taxon>
        <taxon>Bacilli</taxon>
        <taxon>Lactobacillales</taxon>
        <taxon>Enterococcaceae</taxon>
        <taxon>Enterococcus</taxon>
    </lineage>
</organism>
<sequence length="406" mass="45781">MLLKKELGLTLKSLTYWLVVLFIGFFLFTQLGSDFVSLKQPEPGQSDYGTTQTTNKKDIQQQTLYLLLQQYNNESYNTYPFGFLKVVKLTKSDQAKIKEILEQATGLSIQELNQAQLEQTKQAGDETAYMTDPITLAEAFPLAKDYTYQNFEKDMIKVEKLIGEGSDFSSDAYLHQSMKNMTYEEANEAFKTTLTKDRVSGAFARVICDYLGIILSLVPVFVAATVVLRDKRAHSQLVIQTKKVSSFRLQGSRFVATTLLILLPVLVFSLLPAVQSIYVAQNYHQTGDLLLFYQYIIGWTVPTIVAVVGISFLITTVLNGLVSVLFQLGFWLLSILSGGRQLVGVFGLSLMPRFNTLGSRELFETIFSELVINRAFWFLLGNVCFFLSCIVFDLKRKGRVSHGNPR</sequence>
<feature type="transmembrane region" description="Helical" evidence="1">
    <location>
        <begin position="292"/>
        <end position="318"/>
    </location>
</feature>
<protein>
    <submittedName>
        <fullName evidence="2">ABC transporter permease</fullName>
    </submittedName>
</protein>
<keyword evidence="1" id="KW-0812">Transmembrane</keyword>
<feature type="transmembrane region" description="Helical" evidence="1">
    <location>
        <begin position="254"/>
        <end position="280"/>
    </location>
</feature>
<accession>A0AAW8T0N6</accession>
<name>A0AAW8T0N6_9ENTE</name>
<feature type="transmembrane region" description="Helical" evidence="1">
    <location>
        <begin position="371"/>
        <end position="392"/>
    </location>
</feature>
<dbReference type="RefSeq" id="WP_010745462.1">
    <property type="nucleotide sequence ID" value="NZ_BAAAXM010000062.1"/>
</dbReference>
<feature type="transmembrane region" description="Helical" evidence="1">
    <location>
        <begin position="210"/>
        <end position="228"/>
    </location>
</feature>
<feature type="transmembrane region" description="Helical" evidence="1">
    <location>
        <begin position="14"/>
        <end position="32"/>
    </location>
</feature>
<gene>
    <name evidence="2" type="ORF">P7D78_16805</name>
</gene>
<reference evidence="2" key="1">
    <citation type="submission" date="2023-03" db="EMBL/GenBank/DDBJ databases">
        <authorList>
            <person name="Shen W."/>
            <person name="Cai J."/>
        </authorList>
    </citation>
    <scope>NUCLEOTIDE SEQUENCE</scope>
    <source>
        <strain evidence="2">B646-2</strain>
    </source>
</reference>
<dbReference type="EMBL" id="JARPXM010000021">
    <property type="protein sequence ID" value="MDT2539796.1"/>
    <property type="molecule type" value="Genomic_DNA"/>
</dbReference>
<evidence type="ECO:0000313" key="2">
    <source>
        <dbReference type="EMBL" id="MDT2539796.1"/>
    </source>
</evidence>
<evidence type="ECO:0000313" key="3">
    <source>
        <dbReference type="Proteomes" id="UP001249240"/>
    </source>
</evidence>
<feature type="transmembrane region" description="Helical" evidence="1">
    <location>
        <begin position="330"/>
        <end position="351"/>
    </location>
</feature>
<dbReference type="GeneID" id="67040953"/>
<keyword evidence="1" id="KW-1133">Transmembrane helix</keyword>
<dbReference type="AlphaFoldDB" id="A0AAW8T0N6"/>
<proteinExistence type="predicted"/>
<evidence type="ECO:0000256" key="1">
    <source>
        <dbReference type="SAM" id="Phobius"/>
    </source>
</evidence>
<dbReference type="Proteomes" id="UP001249240">
    <property type="component" value="Unassembled WGS sequence"/>
</dbReference>
<keyword evidence="1" id="KW-0472">Membrane</keyword>